<dbReference type="OrthoDB" id="1757781at2"/>
<evidence type="ECO:0000313" key="2">
    <source>
        <dbReference type="Proteomes" id="UP000243255"/>
    </source>
</evidence>
<dbReference type="RefSeq" id="WP_073125617.1">
    <property type="nucleotide sequence ID" value="NZ_BAABCH010000100.1"/>
</dbReference>
<gene>
    <name evidence="1" type="ORF">SAMN04488530_11163</name>
</gene>
<proteinExistence type="predicted"/>
<keyword evidence="2" id="KW-1185">Reference proteome</keyword>
<name>A0A1M5NS95_9FIRM</name>
<protein>
    <submittedName>
        <fullName evidence="1">Uncharacterized protein</fullName>
    </submittedName>
</protein>
<evidence type="ECO:0000313" key="1">
    <source>
        <dbReference type="EMBL" id="SHG92421.1"/>
    </source>
</evidence>
<sequence>MLVEAIEIKIKRNEAIKYFSKKVPIMSKISQFNKRIRDVELEYIEFKVLNYEIISRSKSSNCFRNSIKKHNIIMLVNTYNGYSESIESPPITGKRYIAKSCIRKARTKDDYVIEIVKNQIINFLGKGGVLKNSDKIEIQDISIKEVKTIYKPYWTVNFAGKNLLIDA</sequence>
<reference evidence="2" key="1">
    <citation type="submission" date="2016-11" db="EMBL/GenBank/DDBJ databases">
        <authorList>
            <person name="Varghese N."/>
            <person name="Submissions S."/>
        </authorList>
    </citation>
    <scope>NUCLEOTIDE SEQUENCE [LARGE SCALE GENOMIC DNA]</scope>
    <source>
        <strain evidence="2">DSM 2635</strain>
    </source>
</reference>
<dbReference type="EMBL" id="FQWX01000011">
    <property type="protein sequence ID" value="SHG92421.1"/>
    <property type="molecule type" value="Genomic_DNA"/>
</dbReference>
<dbReference type="Proteomes" id="UP000243255">
    <property type="component" value="Unassembled WGS sequence"/>
</dbReference>
<organism evidence="1 2">
    <name type="scientific">Asaccharospora irregularis DSM 2635</name>
    <dbReference type="NCBI Taxonomy" id="1121321"/>
    <lineage>
        <taxon>Bacteria</taxon>
        <taxon>Bacillati</taxon>
        <taxon>Bacillota</taxon>
        <taxon>Clostridia</taxon>
        <taxon>Peptostreptococcales</taxon>
        <taxon>Peptostreptococcaceae</taxon>
        <taxon>Asaccharospora</taxon>
    </lineage>
</organism>
<accession>A0A1M5NS95</accession>
<dbReference type="AlphaFoldDB" id="A0A1M5NS95"/>